<accession>A0A1P8WLN2</accession>
<reference evidence="2 3" key="1">
    <citation type="journal article" date="2016" name="Front. Microbiol.">
        <title>Fuerstia marisgermanicae gen. nov., sp. nov., an Unusual Member of the Phylum Planctomycetes from the German Wadden Sea.</title>
        <authorList>
            <person name="Kohn T."/>
            <person name="Heuer A."/>
            <person name="Jogler M."/>
            <person name="Vollmers J."/>
            <person name="Boedeker C."/>
            <person name="Bunk B."/>
            <person name="Rast P."/>
            <person name="Borchert D."/>
            <person name="Glockner I."/>
            <person name="Freese H.M."/>
            <person name="Klenk H.P."/>
            <person name="Overmann J."/>
            <person name="Kaster A.K."/>
            <person name="Rohde M."/>
            <person name="Wiegand S."/>
            <person name="Jogler C."/>
        </authorList>
    </citation>
    <scope>NUCLEOTIDE SEQUENCE [LARGE SCALE GENOMIC DNA]</scope>
    <source>
        <strain evidence="2 3">NH11</strain>
    </source>
</reference>
<feature type="signal peptide" evidence="1">
    <location>
        <begin position="1"/>
        <end position="26"/>
    </location>
</feature>
<evidence type="ECO:0008006" key="4">
    <source>
        <dbReference type="Google" id="ProtNLM"/>
    </source>
</evidence>
<keyword evidence="3" id="KW-1185">Reference proteome</keyword>
<dbReference type="GO" id="GO:0005506">
    <property type="term" value="F:iron ion binding"/>
    <property type="evidence" value="ECO:0007669"/>
    <property type="project" value="InterPro"/>
</dbReference>
<dbReference type="EMBL" id="CP017641">
    <property type="protein sequence ID" value="APZ94956.1"/>
    <property type="molecule type" value="Genomic_DNA"/>
</dbReference>
<dbReference type="OrthoDB" id="287770at2"/>
<proteinExistence type="predicted"/>
<evidence type="ECO:0000256" key="1">
    <source>
        <dbReference type="SAM" id="SignalP"/>
    </source>
</evidence>
<organism evidence="2 3">
    <name type="scientific">Fuerstiella marisgermanici</name>
    <dbReference type="NCBI Taxonomy" id="1891926"/>
    <lineage>
        <taxon>Bacteria</taxon>
        <taxon>Pseudomonadati</taxon>
        <taxon>Planctomycetota</taxon>
        <taxon>Planctomycetia</taxon>
        <taxon>Planctomycetales</taxon>
        <taxon>Planctomycetaceae</taxon>
        <taxon>Fuerstiella</taxon>
    </lineage>
</organism>
<dbReference type="KEGG" id="fmr:Fuma_04607"/>
<gene>
    <name evidence="2" type="ORF">Fuma_04607</name>
</gene>
<protein>
    <recommendedName>
        <fullName evidence="4">Cytochrome c</fullName>
    </recommendedName>
</protein>
<dbReference type="InterPro" id="IPR010980">
    <property type="entry name" value="Cyt_c/b562"/>
</dbReference>
<evidence type="ECO:0000313" key="2">
    <source>
        <dbReference type="EMBL" id="APZ94956.1"/>
    </source>
</evidence>
<dbReference type="RefSeq" id="WP_145944323.1">
    <property type="nucleotide sequence ID" value="NZ_CP017641.1"/>
</dbReference>
<dbReference type="GO" id="GO:0022900">
    <property type="term" value="P:electron transport chain"/>
    <property type="evidence" value="ECO:0007669"/>
    <property type="project" value="InterPro"/>
</dbReference>
<dbReference type="GO" id="GO:0009055">
    <property type="term" value="F:electron transfer activity"/>
    <property type="evidence" value="ECO:0007669"/>
    <property type="project" value="InterPro"/>
</dbReference>
<keyword evidence="1" id="KW-0732">Signal</keyword>
<dbReference type="STRING" id="1891926.Fuma_04607"/>
<sequence precursor="true">MFSRRNFALTGLIVAAGIAVTSMLNAQVKPIPVTPDEGKSIRNEDTQIMMQAKLQHSQNILAGLVTQDFKSIEKAAAALSKISLTPPPDLEKAGDKSDEQVYEHFRMEFARLAGQLERMARRKELEATAYVQQNLTATCIACHDYIRDYP</sequence>
<dbReference type="SUPFAM" id="SSF47175">
    <property type="entry name" value="Cytochromes"/>
    <property type="match status" value="1"/>
</dbReference>
<dbReference type="AlphaFoldDB" id="A0A1P8WLN2"/>
<evidence type="ECO:0000313" key="3">
    <source>
        <dbReference type="Proteomes" id="UP000187735"/>
    </source>
</evidence>
<dbReference type="Proteomes" id="UP000187735">
    <property type="component" value="Chromosome"/>
</dbReference>
<feature type="chain" id="PRO_5013088862" description="Cytochrome c" evidence="1">
    <location>
        <begin position="27"/>
        <end position="150"/>
    </location>
</feature>
<name>A0A1P8WLN2_9PLAN</name>
<dbReference type="GO" id="GO:0020037">
    <property type="term" value="F:heme binding"/>
    <property type="evidence" value="ECO:0007669"/>
    <property type="project" value="InterPro"/>
</dbReference>